<dbReference type="EMBL" id="PGOL01001646">
    <property type="protein sequence ID" value="PKI56020.1"/>
    <property type="molecule type" value="Genomic_DNA"/>
</dbReference>
<evidence type="ECO:0000313" key="2">
    <source>
        <dbReference type="EMBL" id="PKI56020.1"/>
    </source>
</evidence>
<gene>
    <name evidence="2" type="ORF">CRG98_023607</name>
</gene>
<comment type="caution">
    <text evidence="2">The sequence shown here is derived from an EMBL/GenBank/DDBJ whole genome shotgun (WGS) entry which is preliminary data.</text>
</comment>
<feature type="compositionally biased region" description="Basic and acidic residues" evidence="1">
    <location>
        <begin position="269"/>
        <end position="278"/>
    </location>
</feature>
<protein>
    <submittedName>
        <fullName evidence="2">Uncharacterized protein</fullName>
    </submittedName>
</protein>
<proteinExistence type="predicted"/>
<sequence length="290" mass="32170">MRRDASMQRLKIHRYPYPPLSREFSAQLQKSTIPVAVSTKEVAKMEAGRETTKEAKERAKEVAHTVGGSSLVKGRTEKAMFTLIRCRVDKVKVSDQARDLRLLAGPLSNRPNFGVCGLVPFNNSSFGPTQHFGSKSVVLYQMCNRPGHTAPFCQFFGAQAHLTHGTCPGLHDLDWTTILARSSCVDRLRTASIVSTQETSIPIVLRLIFPLLVPVSCGINASSHQPYPNLLHPITLLIQLCAPEFRLVGARMRTPKCNVAWECPPSRGRATDAREKESPLPVYDPKVEGW</sequence>
<keyword evidence="3" id="KW-1185">Reference proteome</keyword>
<evidence type="ECO:0000256" key="1">
    <source>
        <dbReference type="SAM" id="MobiDB-lite"/>
    </source>
</evidence>
<organism evidence="2 3">
    <name type="scientific">Punica granatum</name>
    <name type="common">Pomegranate</name>
    <dbReference type="NCBI Taxonomy" id="22663"/>
    <lineage>
        <taxon>Eukaryota</taxon>
        <taxon>Viridiplantae</taxon>
        <taxon>Streptophyta</taxon>
        <taxon>Embryophyta</taxon>
        <taxon>Tracheophyta</taxon>
        <taxon>Spermatophyta</taxon>
        <taxon>Magnoliopsida</taxon>
        <taxon>eudicotyledons</taxon>
        <taxon>Gunneridae</taxon>
        <taxon>Pentapetalae</taxon>
        <taxon>rosids</taxon>
        <taxon>malvids</taxon>
        <taxon>Myrtales</taxon>
        <taxon>Lythraceae</taxon>
        <taxon>Punica</taxon>
    </lineage>
</organism>
<dbReference type="Proteomes" id="UP000233551">
    <property type="component" value="Unassembled WGS sequence"/>
</dbReference>
<feature type="region of interest" description="Disordered" evidence="1">
    <location>
        <begin position="266"/>
        <end position="290"/>
    </location>
</feature>
<reference evidence="2 3" key="1">
    <citation type="submission" date="2017-11" db="EMBL/GenBank/DDBJ databases">
        <title>De-novo sequencing of pomegranate (Punica granatum L.) genome.</title>
        <authorList>
            <person name="Akparov Z."/>
            <person name="Amiraslanov A."/>
            <person name="Hajiyeva S."/>
            <person name="Abbasov M."/>
            <person name="Kaur K."/>
            <person name="Hamwieh A."/>
            <person name="Solovyev V."/>
            <person name="Salamov A."/>
            <person name="Braich B."/>
            <person name="Kosarev P."/>
            <person name="Mahmoud A."/>
            <person name="Hajiyev E."/>
            <person name="Babayeva S."/>
            <person name="Izzatullayeva V."/>
            <person name="Mammadov A."/>
            <person name="Mammadov A."/>
            <person name="Sharifova S."/>
            <person name="Ojaghi J."/>
            <person name="Eynullazada K."/>
            <person name="Bayramov B."/>
            <person name="Abdulazimova A."/>
            <person name="Shahmuradov I."/>
        </authorList>
    </citation>
    <scope>NUCLEOTIDE SEQUENCE [LARGE SCALE GENOMIC DNA]</scope>
    <source>
        <strain evidence="3">cv. AG2017</strain>
        <tissue evidence="2">Leaf</tissue>
    </source>
</reference>
<name>A0A2I0JJD1_PUNGR</name>
<dbReference type="AlphaFoldDB" id="A0A2I0JJD1"/>
<evidence type="ECO:0000313" key="3">
    <source>
        <dbReference type="Proteomes" id="UP000233551"/>
    </source>
</evidence>
<accession>A0A2I0JJD1</accession>